<dbReference type="Proteomes" id="UP000283530">
    <property type="component" value="Unassembled WGS sequence"/>
</dbReference>
<dbReference type="EMBL" id="QPKB01000008">
    <property type="protein sequence ID" value="RWR90225.1"/>
    <property type="molecule type" value="Genomic_DNA"/>
</dbReference>
<keyword evidence="2" id="KW-1185">Reference proteome</keyword>
<sequence length="83" mass="9382">MKAFITFDGNLHVEAATLQHIQGKVLAGCLPWQKILCHFDAFLMEDSSTGKEVGKAQKLQGAKEKCFSPKIHVIMELKRLWKL</sequence>
<reference evidence="1 2" key="1">
    <citation type="journal article" date="2019" name="Nat. Plants">
        <title>Stout camphor tree genome fills gaps in understanding of flowering plant genome evolution.</title>
        <authorList>
            <person name="Chaw S.M."/>
            <person name="Liu Y.C."/>
            <person name="Wu Y.W."/>
            <person name="Wang H.Y."/>
            <person name="Lin C.I."/>
            <person name="Wu C.S."/>
            <person name="Ke H.M."/>
            <person name="Chang L.Y."/>
            <person name="Hsu C.Y."/>
            <person name="Yang H.T."/>
            <person name="Sudianto E."/>
            <person name="Hsu M.H."/>
            <person name="Wu K.P."/>
            <person name="Wang L.N."/>
            <person name="Leebens-Mack J.H."/>
            <person name="Tsai I.J."/>
        </authorList>
    </citation>
    <scope>NUCLEOTIDE SEQUENCE [LARGE SCALE GENOMIC DNA]</scope>
    <source>
        <strain evidence="2">cv. Chaw 1501</strain>
        <tissue evidence="1">Young leaves</tissue>
    </source>
</reference>
<organism evidence="1 2">
    <name type="scientific">Cinnamomum micranthum f. kanehirae</name>
    <dbReference type="NCBI Taxonomy" id="337451"/>
    <lineage>
        <taxon>Eukaryota</taxon>
        <taxon>Viridiplantae</taxon>
        <taxon>Streptophyta</taxon>
        <taxon>Embryophyta</taxon>
        <taxon>Tracheophyta</taxon>
        <taxon>Spermatophyta</taxon>
        <taxon>Magnoliopsida</taxon>
        <taxon>Magnoliidae</taxon>
        <taxon>Laurales</taxon>
        <taxon>Lauraceae</taxon>
        <taxon>Cinnamomum</taxon>
    </lineage>
</organism>
<comment type="caution">
    <text evidence="1">The sequence shown here is derived from an EMBL/GenBank/DDBJ whole genome shotgun (WGS) entry which is preliminary data.</text>
</comment>
<keyword evidence="1" id="KW-0378">Hydrolase</keyword>
<keyword evidence="1" id="KW-0067">ATP-binding</keyword>
<dbReference type="STRING" id="337451.A0A3S4PGR7"/>
<dbReference type="OrthoDB" id="1691164at2759"/>
<accession>A0A3S4PGR7</accession>
<proteinExistence type="predicted"/>
<keyword evidence="1" id="KW-0347">Helicase</keyword>
<dbReference type="GO" id="GO:0004386">
    <property type="term" value="F:helicase activity"/>
    <property type="evidence" value="ECO:0007669"/>
    <property type="project" value="UniProtKB-KW"/>
</dbReference>
<gene>
    <name evidence="1" type="ORF">CKAN_01931000</name>
</gene>
<evidence type="ECO:0000313" key="1">
    <source>
        <dbReference type="EMBL" id="RWR90225.1"/>
    </source>
</evidence>
<evidence type="ECO:0000313" key="2">
    <source>
        <dbReference type="Proteomes" id="UP000283530"/>
    </source>
</evidence>
<keyword evidence="1" id="KW-0547">Nucleotide-binding</keyword>
<name>A0A3S4PGR7_9MAGN</name>
<dbReference type="AlphaFoldDB" id="A0A3S4PGR7"/>
<protein>
    <submittedName>
        <fullName evidence="1">ATP-dependent RNA helicase DEAH12, chloroplastic-like protein isoform X2</fullName>
    </submittedName>
</protein>